<reference evidence="1 2" key="1">
    <citation type="journal article" date="2013" name="Mar. Genomics">
        <title>Expression of sulfatases in Rhodopirellula baltica and the diversity of sulfatases in the genus Rhodopirellula.</title>
        <authorList>
            <person name="Wegner C.E."/>
            <person name="Richter-Heitmann T."/>
            <person name="Klindworth A."/>
            <person name="Klockow C."/>
            <person name="Richter M."/>
            <person name="Achstetter T."/>
            <person name="Glockner F.O."/>
            <person name="Harder J."/>
        </authorList>
    </citation>
    <scope>NUCLEOTIDE SEQUENCE [LARGE SCALE GENOMIC DNA]</scope>
    <source>
        <strain evidence="1 2">SM1</strain>
    </source>
</reference>
<sequence>MPSTDHLRHFYASLHGDAERLAGSLTDLAQRATVYHHLFEHSGRNHVFPLIAAHGALWARDYFRFGMKLGWCCSWQFAMSSETRRQRLAELAAFADVFRDINRRVCIDTYTSYHFTERFGDHPEADRFVQSEQLAALNRCHTKRRKGHELSTSEKRDVFKAFFLNEQETVVGPSINSATETFQWPLMRFIALRPLVRFAYFGRRQSLFFRNFANQDERIEKGLYAFSVAAAVGWDHVEATLRDYEILPDAFFAGSSEHFDRVHQTVLATV</sequence>
<proteinExistence type="predicted"/>
<dbReference type="EMBL" id="ANOG01000428">
    <property type="protein sequence ID" value="EMI20096.1"/>
    <property type="molecule type" value="Genomic_DNA"/>
</dbReference>
<dbReference type="Proteomes" id="UP000011991">
    <property type="component" value="Unassembled WGS sequence"/>
</dbReference>
<dbReference type="AlphaFoldDB" id="M5RLL5"/>
<keyword evidence="2" id="KW-1185">Reference proteome</keyword>
<name>M5RLL5_9BACT</name>
<protein>
    <submittedName>
        <fullName evidence="1">Uncharacterized protein</fullName>
    </submittedName>
</protein>
<organism evidence="1 2">
    <name type="scientific">Rhodopirellula maiorica SM1</name>
    <dbReference type="NCBI Taxonomy" id="1265738"/>
    <lineage>
        <taxon>Bacteria</taxon>
        <taxon>Pseudomonadati</taxon>
        <taxon>Planctomycetota</taxon>
        <taxon>Planctomycetia</taxon>
        <taxon>Pirellulales</taxon>
        <taxon>Pirellulaceae</taxon>
        <taxon>Novipirellula</taxon>
    </lineage>
</organism>
<gene>
    <name evidence="1" type="ORF">RMSM_02976</name>
</gene>
<comment type="caution">
    <text evidence="1">The sequence shown here is derived from an EMBL/GenBank/DDBJ whole genome shotgun (WGS) entry which is preliminary data.</text>
</comment>
<accession>M5RLL5</accession>
<evidence type="ECO:0000313" key="1">
    <source>
        <dbReference type="EMBL" id="EMI20096.1"/>
    </source>
</evidence>
<dbReference type="PATRIC" id="fig|1265738.3.peg.2974"/>
<evidence type="ECO:0000313" key="2">
    <source>
        <dbReference type="Proteomes" id="UP000011991"/>
    </source>
</evidence>